<dbReference type="RefSeq" id="WP_261502620.1">
    <property type="nucleotide sequence ID" value="NZ_JAODYH010000017.1"/>
</dbReference>
<dbReference type="EMBL" id="JAODYH010000017">
    <property type="protein sequence ID" value="MCT9813367.1"/>
    <property type="molecule type" value="Genomic_DNA"/>
</dbReference>
<dbReference type="SUPFAM" id="SSF53383">
    <property type="entry name" value="PLP-dependent transferases"/>
    <property type="match status" value="1"/>
</dbReference>
<dbReference type="Gene3D" id="3.40.250.10">
    <property type="entry name" value="Rhodanese-like domain"/>
    <property type="match status" value="1"/>
</dbReference>
<dbReference type="GO" id="GO:0008483">
    <property type="term" value="F:transaminase activity"/>
    <property type="evidence" value="ECO:0007669"/>
    <property type="project" value="UniProtKB-KW"/>
</dbReference>
<dbReference type="InterPro" id="IPR015422">
    <property type="entry name" value="PyrdxlP-dep_Trfase_small"/>
</dbReference>
<evidence type="ECO:0000256" key="4">
    <source>
        <dbReference type="ARBA" id="ARBA00022723"/>
    </source>
</evidence>
<reference evidence="11 12" key="1">
    <citation type="submission" date="2022-09" db="EMBL/GenBank/DDBJ databases">
        <title>Draft genome of isolate Be4.</title>
        <authorList>
            <person name="Sanchez-Castro I."/>
            <person name="Martinez-Rodriguez P."/>
            <person name="Descostes M."/>
            <person name="Merroun M."/>
        </authorList>
    </citation>
    <scope>NUCLEOTIDE SEQUENCE [LARGE SCALE GENOMIC DNA]</scope>
    <source>
        <strain evidence="11 12">Be4</strain>
    </source>
</reference>
<evidence type="ECO:0000256" key="8">
    <source>
        <dbReference type="ARBA" id="ARBA00050776"/>
    </source>
</evidence>
<sequence>MEIYLDANATTAVFPPAQQAALAVMAQGFGNPSSIHGSGLKARAVVDRVRASARRVLDAPTGQLFFTSGATEGIQTSVLSALCELRRRRDAGEPTAQALLYGATEHKAVPQALHHWNVLLGLNLPVLAIPVDRSGRHDLDWLRAHAPTAGLVCTMAANNETGVISDLDGIADILRASPALWLVDGVQALGKLALKLVERRIDYAPFSGHKFYAPKGIGLLYVRAGAPFTPLLTGGGQEGGLRGGTENIAGIAALGAVLQAWEAADVFQTPAALAAHRGQLAAALHAAFPGLVFNAPDALSLPTTLNFAVRGVTSRLLLDLFDAADLRVSGGSACSAAKAEPSYVLQAMGLEEWQTQAAVRLSFGALDSPEFIAAACARLQRCGEVLRARGLSGAAPLDASAAFASLALADDLADSMDVVLDQPAALALLQAQAGGLWVDVREAYESEVQERRGLLANAQAVPLSDLLSAVPQWLALASQVPVVFYCRSGNRSAQAARTLRRLGHASAWSLAGGLAMWSEPSLESADDCLAAAR</sequence>
<keyword evidence="5" id="KW-0663">Pyridoxal phosphate</keyword>
<dbReference type="PANTHER" id="PTHR11601">
    <property type="entry name" value="CYSTEINE DESULFURYLASE FAMILY MEMBER"/>
    <property type="match status" value="1"/>
</dbReference>
<dbReference type="InterPro" id="IPR001763">
    <property type="entry name" value="Rhodanese-like_dom"/>
</dbReference>
<evidence type="ECO:0000256" key="9">
    <source>
        <dbReference type="RuleBase" id="RU004504"/>
    </source>
</evidence>
<dbReference type="InterPro" id="IPR015421">
    <property type="entry name" value="PyrdxlP-dep_Trfase_major"/>
</dbReference>
<evidence type="ECO:0000256" key="3">
    <source>
        <dbReference type="ARBA" id="ARBA00012239"/>
    </source>
</evidence>
<dbReference type="Proteomes" id="UP001525968">
    <property type="component" value="Unassembled WGS sequence"/>
</dbReference>
<keyword evidence="12" id="KW-1185">Reference proteome</keyword>
<dbReference type="InterPro" id="IPR000192">
    <property type="entry name" value="Aminotrans_V_dom"/>
</dbReference>
<dbReference type="SMART" id="SM00450">
    <property type="entry name" value="RHOD"/>
    <property type="match status" value="1"/>
</dbReference>
<evidence type="ECO:0000256" key="5">
    <source>
        <dbReference type="ARBA" id="ARBA00022898"/>
    </source>
</evidence>
<comment type="cofactor">
    <cofactor evidence="1 9">
        <name>pyridoxal 5'-phosphate</name>
        <dbReference type="ChEBI" id="CHEBI:597326"/>
    </cofactor>
</comment>
<dbReference type="PANTHER" id="PTHR11601:SF34">
    <property type="entry name" value="CYSTEINE DESULFURASE"/>
    <property type="match status" value="1"/>
</dbReference>
<keyword evidence="7" id="KW-0411">Iron-sulfur</keyword>
<evidence type="ECO:0000256" key="6">
    <source>
        <dbReference type="ARBA" id="ARBA00023004"/>
    </source>
</evidence>
<protein>
    <recommendedName>
        <fullName evidence="3">cysteine desulfurase</fullName>
        <ecNumber evidence="3">2.8.1.7</ecNumber>
    </recommendedName>
</protein>
<accession>A0ABT2PVT9</accession>
<comment type="catalytic activity">
    <reaction evidence="8">
        <text>(sulfur carrier)-H + L-cysteine = (sulfur carrier)-SH + L-alanine</text>
        <dbReference type="Rhea" id="RHEA:43892"/>
        <dbReference type="Rhea" id="RHEA-COMP:14737"/>
        <dbReference type="Rhea" id="RHEA-COMP:14739"/>
        <dbReference type="ChEBI" id="CHEBI:29917"/>
        <dbReference type="ChEBI" id="CHEBI:35235"/>
        <dbReference type="ChEBI" id="CHEBI:57972"/>
        <dbReference type="ChEBI" id="CHEBI:64428"/>
        <dbReference type="EC" id="2.8.1.7"/>
    </reaction>
</comment>
<dbReference type="SUPFAM" id="SSF52821">
    <property type="entry name" value="Rhodanese/Cell cycle control phosphatase"/>
    <property type="match status" value="1"/>
</dbReference>
<comment type="caution">
    <text evidence="11">The sequence shown here is derived from an EMBL/GenBank/DDBJ whole genome shotgun (WGS) entry which is preliminary data.</text>
</comment>
<evidence type="ECO:0000256" key="2">
    <source>
        <dbReference type="ARBA" id="ARBA00006490"/>
    </source>
</evidence>
<evidence type="ECO:0000259" key="10">
    <source>
        <dbReference type="PROSITE" id="PS50206"/>
    </source>
</evidence>
<dbReference type="InterPro" id="IPR036873">
    <property type="entry name" value="Rhodanese-like_dom_sf"/>
</dbReference>
<dbReference type="InterPro" id="IPR015424">
    <property type="entry name" value="PyrdxlP-dep_Trfase"/>
</dbReference>
<dbReference type="Gene3D" id="1.10.260.50">
    <property type="match status" value="1"/>
</dbReference>
<evidence type="ECO:0000313" key="12">
    <source>
        <dbReference type="Proteomes" id="UP001525968"/>
    </source>
</evidence>
<dbReference type="EC" id="2.8.1.7" evidence="3"/>
<evidence type="ECO:0000256" key="7">
    <source>
        <dbReference type="ARBA" id="ARBA00023014"/>
    </source>
</evidence>
<proteinExistence type="inferred from homology"/>
<dbReference type="InterPro" id="IPR020578">
    <property type="entry name" value="Aminotrans_V_PyrdxlP_BS"/>
</dbReference>
<dbReference type="PROSITE" id="PS50206">
    <property type="entry name" value="RHODANESE_3"/>
    <property type="match status" value="1"/>
</dbReference>
<evidence type="ECO:0000313" key="11">
    <source>
        <dbReference type="EMBL" id="MCT9813367.1"/>
    </source>
</evidence>
<dbReference type="Pfam" id="PF00581">
    <property type="entry name" value="Rhodanese"/>
    <property type="match status" value="1"/>
</dbReference>
<keyword evidence="11" id="KW-0032">Aminotransferase</keyword>
<name>A0ABT2PVT9_9BURK</name>
<feature type="domain" description="Rhodanese" evidence="10">
    <location>
        <begin position="431"/>
        <end position="526"/>
    </location>
</feature>
<gene>
    <name evidence="11" type="ORF">N0K08_22275</name>
</gene>
<dbReference type="CDD" id="cd00158">
    <property type="entry name" value="RHOD"/>
    <property type="match status" value="1"/>
</dbReference>
<dbReference type="Gene3D" id="3.40.640.10">
    <property type="entry name" value="Type I PLP-dependent aspartate aminotransferase-like (Major domain)"/>
    <property type="match status" value="1"/>
</dbReference>
<dbReference type="PROSITE" id="PS00595">
    <property type="entry name" value="AA_TRANSFER_CLASS_5"/>
    <property type="match status" value="1"/>
</dbReference>
<keyword evidence="6" id="KW-0408">Iron</keyword>
<evidence type="ECO:0000256" key="1">
    <source>
        <dbReference type="ARBA" id="ARBA00001933"/>
    </source>
</evidence>
<dbReference type="Gene3D" id="3.90.1150.10">
    <property type="entry name" value="Aspartate Aminotransferase, domain 1"/>
    <property type="match status" value="1"/>
</dbReference>
<organism evidence="11 12">
    <name type="scientific">Acidovorax bellezanensis</name>
    <dbReference type="NCBI Taxonomy" id="2976702"/>
    <lineage>
        <taxon>Bacteria</taxon>
        <taxon>Pseudomonadati</taxon>
        <taxon>Pseudomonadota</taxon>
        <taxon>Betaproteobacteria</taxon>
        <taxon>Burkholderiales</taxon>
        <taxon>Comamonadaceae</taxon>
        <taxon>Acidovorax</taxon>
    </lineage>
</organism>
<keyword evidence="11" id="KW-0808">Transferase</keyword>
<dbReference type="Pfam" id="PF00266">
    <property type="entry name" value="Aminotran_5"/>
    <property type="match status" value="1"/>
</dbReference>
<keyword evidence="4" id="KW-0479">Metal-binding</keyword>
<comment type="similarity">
    <text evidence="2">Belongs to the class-V pyridoxal-phosphate-dependent aminotransferase family. NifS/IscS subfamily.</text>
</comment>